<keyword evidence="3" id="KW-1185">Reference proteome</keyword>
<feature type="domain" description="TIR" evidence="1">
    <location>
        <begin position="623"/>
        <end position="738"/>
    </location>
</feature>
<dbReference type="Gene3D" id="3.40.50.10140">
    <property type="entry name" value="Toll/interleukin-1 receptor homology (TIR) domain"/>
    <property type="match status" value="1"/>
</dbReference>
<dbReference type="GO" id="GO:0007165">
    <property type="term" value="P:signal transduction"/>
    <property type="evidence" value="ECO:0007669"/>
    <property type="project" value="InterPro"/>
</dbReference>
<dbReference type="SUPFAM" id="SSF52200">
    <property type="entry name" value="Toll/Interleukin receptor TIR domain"/>
    <property type="match status" value="1"/>
</dbReference>
<accession>A0A814RDP8</accession>
<evidence type="ECO:0000259" key="1">
    <source>
        <dbReference type="Pfam" id="PF13676"/>
    </source>
</evidence>
<dbReference type="EMBL" id="CAJNOR010001375">
    <property type="protein sequence ID" value="CAF1131796.1"/>
    <property type="molecule type" value="Genomic_DNA"/>
</dbReference>
<dbReference type="InterPro" id="IPR035897">
    <property type="entry name" value="Toll_tir_struct_dom_sf"/>
</dbReference>
<comment type="caution">
    <text evidence="2">The sequence shown here is derived from an EMBL/GenBank/DDBJ whole genome shotgun (WGS) entry which is preliminary data.</text>
</comment>
<dbReference type="Pfam" id="PF13676">
    <property type="entry name" value="TIR_2"/>
    <property type="match status" value="1"/>
</dbReference>
<dbReference type="PANTHER" id="PTHR46270:SF2">
    <property type="entry name" value="TIR DOMAIN-CONTAINING PROTEIN"/>
    <property type="match status" value="1"/>
</dbReference>
<evidence type="ECO:0000313" key="2">
    <source>
        <dbReference type="EMBL" id="CAF1131796.1"/>
    </source>
</evidence>
<name>A0A814RDP8_ADIRI</name>
<dbReference type="AlphaFoldDB" id="A0A814RDP8"/>
<proteinExistence type="predicted"/>
<sequence>MFTAVHRHIGRLSVDGQHIKDNDLRSILTNVYSVFTGHGMINHVLTSPESLNTMQFFCKHMVSNGVQKNIVRTQIIDHEMFTLIRNTILSIVEKNNQLTEQDWGPFHAMSVLLTSALSPVQFDDGRVNRLVIETFCSDAFFNAVKQCMENLSLTTEQNNPTKYRILSYVFRHIYAHSKTYRSRVRILFLDLVVRCVTSKHYVDQFEKNEEASKDFFLLDCPSFVLPNSIDRHSEIAKILCPSLLQDYRTILAYRIQRKSTDSHKNPYLTFYLKLLNFCTAIESTRDMFVQYVPSIITQIFIVLKDYLVLESDKVITGIKDEQLVITILTLIYNLLPNSAINLAIKENAPISVLVLLSGKEQLQMTNGNFERKKYVIPKAIQIEAQNLLPLLTEDIEQLERPEEITRASMTCLAKAVKSESHMCSGMHASSVLMNMNSKSKWIKYSFMNQYDYFVSAIVQNDQVKEQIVEQGALRLLSDCVCDPSIAIEEIRQPALSVIWTVSFNPRAACIWKTDQALIAQLLEIDRTHVNRPPSVANSILWQLVNEERFAATQSSIQRMLVLPNGRMQNSDDTMWVNINMPGGEIVVFRENLTQEQKEMLKAEREQTASLPNSNIQPYEYDLMISYCHRNKDLCTIIYNCLSKMGKYRIWFDQEQMYGSTMDRMAEGIEKSHLILVCMSSAYKNSNSCHKECEYADKRQHKVLFVKVEPNYTPNGWLGFYLGQQYYIDVTKPDFLSRFKDLIKQISLQRNETPDYSMLDKIVTADVQTAVVNAIQTKSEGKLGSSDTNIRHSVSTSTLSSVSSRSSLNFNDLAKTKIDDISNTPKITMRENMTPEKLAKYYPARYSYSNINDDQDSLNDIVASIPTPSMLSLPSESDIVGLNDQVGGFRLDLLSAMMPQMNRDSITVSELALNTERSSVNPNKLVKDWTRNDVLEFLQKNNLMHASVLSQDQAINGQRLLDFCESNQSPPPTIISTADYERLKYELHKLIIFEAKE</sequence>
<evidence type="ECO:0000313" key="3">
    <source>
        <dbReference type="Proteomes" id="UP000663828"/>
    </source>
</evidence>
<dbReference type="PANTHER" id="PTHR46270">
    <property type="entry name" value="ARMADILLO-TYPE FOLD-RELATED"/>
    <property type="match status" value="1"/>
</dbReference>
<organism evidence="2 3">
    <name type="scientific">Adineta ricciae</name>
    <name type="common">Rotifer</name>
    <dbReference type="NCBI Taxonomy" id="249248"/>
    <lineage>
        <taxon>Eukaryota</taxon>
        <taxon>Metazoa</taxon>
        <taxon>Spiralia</taxon>
        <taxon>Gnathifera</taxon>
        <taxon>Rotifera</taxon>
        <taxon>Eurotatoria</taxon>
        <taxon>Bdelloidea</taxon>
        <taxon>Adinetida</taxon>
        <taxon>Adinetidae</taxon>
        <taxon>Adineta</taxon>
    </lineage>
</organism>
<gene>
    <name evidence="2" type="ORF">XAT740_LOCUS19944</name>
</gene>
<dbReference type="Proteomes" id="UP000663828">
    <property type="component" value="Unassembled WGS sequence"/>
</dbReference>
<protein>
    <recommendedName>
        <fullName evidence="1">TIR domain-containing protein</fullName>
    </recommendedName>
</protein>
<dbReference type="InterPro" id="IPR000157">
    <property type="entry name" value="TIR_dom"/>
</dbReference>
<reference evidence="2" key="1">
    <citation type="submission" date="2021-02" db="EMBL/GenBank/DDBJ databases">
        <authorList>
            <person name="Nowell W R."/>
        </authorList>
    </citation>
    <scope>NUCLEOTIDE SEQUENCE</scope>
</reference>